<keyword evidence="3" id="KW-1185">Reference proteome</keyword>
<reference evidence="2 3" key="1">
    <citation type="submission" date="2014-02" db="EMBL/GenBank/DDBJ databases">
        <title>The genome sequence of Colletotrichum fioriniae PJ7.</title>
        <authorList>
            <person name="Baroncelli R."/>
            <person name="Thon M.R."/>
        </authorList>
    </citation>
    <scope>NUCLEOTIDE SEQUENCE [LARGE SCALE GENOMIC DNA]</scope>
    <source>
        <strain evidence="2 3">PJ7</strain>
    </source>
</reference>
<name>A0A010R2F7_9PEZI</name>
<sequence length="178" mass="19831">MEATDKRDEINRQIIIDFKEALDDEARRKKWEPKIGGISQNRSGCKGEDDPSMTPSCTGDLGTVAKEGENELEKNFSLANSRQGSTVGRSIHRGQATDRPKAETHRKSQDWATTTLRRHIARLTLLASQSTVTVQLSYYESREQYARFGCLNEGPGQYAAPLHLQRTSRIGTPQGPGN</sequence>
<dbReference type="AlphaFoldDB" id="A0A010R2F7"/>
<dbReference type="Proteomes" id="UP000020467">
    <property type="component" value="Unassembled WGS sequence"/>
</dbReference>
<accession>A0A010R2F7</accession>
<dbReference type="HOGENOM" id="CLU_1510475_0_0_1"/>
<proteinExistence type="predicted"/>
<feature type="region of interest" description="Disordered" evidence="1">
    <location>
        <begin position="76"/>
        <end position="110"/>
    </location>
</feature>
<protein>
    <submittedName>
        <fullName evidence="2">Uncharacterized protein</fullName>
    </submittedName>
</protein>
<feature type="region of interest" description="Disordered" evidence="1">
    <location>
        <begin position="158"/>
        <end position="178"/>
    </location>
</feature>
<feature type="region of interest" description="Disordered" evidence="1">
    <location>
        <begin position="33"/>
        <end position="57"/>
    </location>
</feature>
<comment type="caution">
    <text evidence="2">The sequence shown here is derived from an EMBL/GenBank/DDBJ whole genome shotgun (WGS) entry which is preliminary data.</text>
</comment>
<feature type="compositionally biased region" description="Basic and acidic residues" evidence="1">
    <location>
        <begin position="95"/>
        <end position="109"/>
    </location>
</feature>
<gene>
    <name evidence="2" type="ORF">CFIO01_01275</name>
</gene>
<organism evidence="2 3">
    <name type="scientific">Colletotrichum fioriniae PJ7</name>
    <dbReference type="NCBI Taxonomy" id="1445577"/>
    <lineage>
        <taxon>Eukaryota</taxon>
        <taxon>Fungi</taxon>
        <taxon>Dikarya</taxon>
        <taxon>Ascomycota</taxon>
        <taxon>Pezizomycotina</taxon>
        <taxon>Sordariomycetes</taxon>
        <taxon>Hypocreomycetidae</taxon>
        <taxon>Glomerellales</taxon>
        <taxon>Glomerellaceae</taxon>
        <taxon>Colletotrichum</taxon>
        <taxon>Colletotrichum acutatum species complex</taxon>
    </lineage>
</organism>
<dbReference type="EMBL" id="JARH01000269">
    <property type="protein sequence ID" value="EXF82905.1"/>
    <property type="molecule type" value="Genomic_DNA"/>
</dbReference>
<evidence type="ECO:0000256" key="1">
    <source>
        <dbReference type="SAM" id="MobiDB-lite"/>
    </source>
</evidence>
<evidence type="ECO:0000313" key="3">
    <source>
        <dbReference type="Proteomes" id="UP000020467"/>
    </source>
</evidence>
<feature type="compositionally biased region" description="Polar residues" evidence="1">
    <location>
        <begin position="77"/>
        <end position="88"/>
    </location>
</feature>
<evidence type="ECO:0000313" key="2">
    <source>
        <dbReference type="EMBL" id="EXF82905.1"/>
    </source>
</evidence>
<dbReference type="KEGG" id="cfj:CFIO01_01275"/>